<comment type="similarity">
    <text evidence="2">Belongs to the transpeptidase family.</text>
</comment>
<dbReference type="InterPro" id="IPR050515">
    <property type="entry name" value="Beta-lactam/transpept"/>
</dbReference>
<dbReference type="Pfam" id="PF03717">
    <property type="entry name" value="PBP_dimer"/>
    <property type="match status" value="1"/>
</dbReference>
<keyword evidence="8" id="KW-1185">Reference proteome</keyword>
<evidence type="ECO:0000256" key="4">
    <source>
        <dbReference type="SAM" id="MobiDB-lite"/>
    </source>
</evidence>
<name>A0ABP5BIJ0_9PSEU</name>
<proteinExistence type="inferred from homology"/>
<evidence type="ECO:0000259" key="5">
    <source>
        <dbReference type="Pfam" id="PF00905"/>
    </source>
</evidence>
<accession>A0ABP5BIJ0</accession>
<dbReference type="InterPro" id="IPR005311">
    <property type="entry name" value="PBP_dimer"/>
</dbReference>
<comment type="caution">
    <text evidence="7">The sequence shown here is derived from an EMBL/GenBank/DDBJ whole genome shotgun (WGS) entry which is preliminary data.</text>
</comment>
<feature type="domain" description="Penicillin-binding protein dimerisation" evidence="6">
    <location>
        <begin position="90"/>
        <end position="263"/>
    </location>
</feature>
<dbReference type="InterPro" id="IPR012338">
    <property type="entry name" value="Beta-lactam/transpept-like"/>
</dbReference>
<dbReference type="Gene3D" id="3.30.450.330">
    <property type="match status" value="1"/>
</dbReference>
<evidence type="ECO:0000256" key="1">
    <source>
        <dbReference type="ARBA" id="ARBA00004370"/>
    </source>
</evidence>
<dbReference type="PANTHER" id="PTHR30627">
    <property type="entry name" value="PEPTIDOGLYCAN D,D-TRANSPEPTIDASE"/>
    <property type="match status" value="1"/>
</dbReference>
<dbReference type="Gene3D" id="3.90.1310.10">
    <property type="entry name" value="Penicillin-binding protein 2a (Domain 2)"/>
    <property type="match status" value="1"/>
</dbReference>
<dbReference type="Gene3D" id="3.40.710.10">
    <property type="entry name" value="DD-peptidase/beta-lactamase superfamily"/>
    <property type="match status" value="1"/>
</dbReference>
<feature type="region of interest" description="Disordered" evidence="4">
    <location>
        <begin position="1"/>
        <end position="42"/>
    </location>
</feature>
<feature type="compositionally biased region" description="Low complexity" evidence="4">
    <location>
        <begin position="12"/>
        <end position="29"/>
    </location>
</feature>
<evidence type="ECO:0000256" key="2">
    <source>
        <dbReference type="ARBA" id="ARBA00007171"/>
    </source>
</evidence>
<evidence type="ECO:0000313" key="7">
    <source>
        <dbReference type="EMBL" id="GAA1943846.1"/>
    </source>
</evidence>
<reference evidence="8" key="1">
    <citation type="journal article" date="2019" name="Int. J. Syst. Evol. Microbiol.">
        <title>The Global Catalogue of Microorganisms (GCM) 10K type strain sequencing project: providing services to taxonomists for standard genome sequencing and annotation.</title>
        <authorList>
            <consortium name="The Broad Institute Genomics Platform"/>
            <consortium name="The Broad Institute Genome Sequencing Center for Infectious Disease"/>
            <person name="Wu L."/>
            <person name="Ma J."/>
        </authorList>
    </citation>
    <scope>NUCLEOTIDE SEQUENCE [LARGE SCALE GENOMIC DNA]</scope>
    <source>
        <strain evidence="8">JCM 14545</strain>
    </source>
</reference>
<dbReference type="InterPro" id="IPR001460">
    <property type="entry name" value="PCN-bd_Tpept"/>
</dbReference>
<evidence type="ECO:0000313" key="8">
    <source>
        <dbReference type="Proteomes" id="UP001501116"/>
    </source>
</evidence>
<dbReference type="Pfam" id="PF00905">
    <property type="entry name" value="Transpeptidase"/>
    <property type="match status" value="1"/>
</dbReference>
<dbReference type="Proteomes" id="UP001501116">
    <property type="component" value="Unassembled WGS sequence"/>
</dbReference>
<dbReference type="PANTHER" id="PTHR30627:SF1">
    <property type="entry name" value="PEPTIDOGLYCAN D,D-TRANSPEPTIDASE FTSI"/>
    <property type="match status" value="1"/>
</dbReference>
<keyword evidence="3" id="KW-0472">Membrane</keyword>
<sequence length="650" mass="69548">MPGAPTPRGGSRAMRPRPATAYRRTAQPTRMRRVAGRPKAGGGASRFTAVKIILIAVLTVAGLQLVRVQGFEASALSAKAERQRTETIDIPAKRGSIVDRNGAQLAFSVETRMLTVNLRLMRKQWTEYAQQHPAEGKNFETRAAEASKYIANAVPGKVTEEKLLELFHKNSDFTYLVDGVEPSIADDITNSKHFPEIAEEKRAAREYPGGTLASNLIGYANWRTDDQEISKHNLHGLTGLENSRDNDLAGTPGRRMVDTANGDNKVIIPGTERDLQPAVAGSDLQLTIDSDVQYDLQQRLSDYVAKTHAKGGSAVIMDAKTSKVYALANDKTFDPNDPSTRKPELMGNPAVSNAYEPGSVNKIVTATAAIDSGAATPDSTVQVPGSLQVADHTVHDAWSHGLQTFSTTGIFAKSSNVGTLLLAQRVGPDRFSALLKQFGIGQRTGIGLPGESPGYVPPRSQWYGTTFGNLPIGQGLSMTVVQMAGMYQAIANNGLRVEPRIVEAKVAPDGTRLPEPAPKSAQVVSPQVANTVKDMMRAVAQKGKGQNSGTAPTAALEGYQISGKTGTGQQVDPKTNAYSDHLENITFAGILPADNPRFVVGIRLDAPDTTLPLGHSAGPLFHDIASYLAQRYNIPLSDAPSPVVPLVVNQ</sequence>
<dbReference type="InterPro" id="IPR036138">
    <property type="entry name" value="PBP_dimer_sf"/>
</dbReference>
<gene>
    <name evidence="7" type="ORF">GCM10009754_09190</name>
</gene>
<protein>
    <submittedName>
        <fullName evidence="7">Penicillin-binding protein 2</fullName>
    </submittedName>
</protein>
<comment type="subcellular location">
    <subcellularLocation>
        <location evidence="1">Membrane</location>
    </subcellularLocation>
</comment>
<dbReference type="EMBL" id="BAAANN010000003">
    <property type="protein sequence ID" value="GAA1943846.1"/>
    <property type="molecule type" value="Genomic_DNA"/>
</dbReference>
<organism evidence="7 8">
    <name type="scientific">Amycolatopsis minnesotensis</name>
    <dbReference type="NCBI Taxonomy" id="337894"/>
    <lineage>
        <taxon>Bacteria</taxon>
        <taxon>Bacillati</taxon>
        <taxon>Actinomycetota</taxon>
        <taxon>Actinomycetes</taxon>
        <taxon>Pseudonocardiales</taxon>
        <taxon>Pseudonocardiaceae</taxon>
        <taxon>Amycolatopsis</taxon>
    </lineage>
</organism>
<evidence type="ECO:0000259" key="6">
    <source>
        <dbReference type="Pfam" id="PF03717"/>
    </source>
</evidence>
<dbReference type="SUPFAM" id="SSF56519">
    <property type="entry name" value="Penicillin binding protein dimerisation domain"/>
    <property type="match status" value="1"/>
</dbReference>
<dbReference type="SUPFAM" id="SSF56601">
    <property type="entry name" value="beta-lactamase/transpeptidase-like"/>
    <property type="match status" value="1"/>
</dbReference>
<evidence type="ECO:0000256" key="3">
    <source>
        <dbReference type="ARBA" id="ARBA00023136"/>
    </source>
</evidence>
<feature type="domain" description="Penicillin-binding protein transpeptidase" evidence="5">
    <location>
        <begin position="312"/>
        <end position="624"/>
    </location>
</feature>